<keyword evidence="1" id="KW-0723">Serine/threonine-protein kinase</keyword>
<dbReference type="InterPro" id="IPR008271">
    <property type="entry name" value="Ser/Thr_kinase_AS"/>
</dbReference>
<evidence type="ECO:0000256" key="3">
    <source>
        <dbReference type="ARBA" id="ARBA00022741"/>
    </source>
</evidence>
<keyword evidence="4" id="KW-0418">Kinase</keyword>
<dbReference type="EMBL" id="AJIL01004225">
    <property type="protein sequence ID" value="KNE87766.1"/>
    <property type="molecule type" value="Genomic_DNA"/>
</dbReference>
<dbReference type="AlphaFoldDB" id="A0A0L0ULA4"/>
<feature type="domain" description="Protein kinase" evidence="6">
    <location>
        <begin position="1"/>
        <end position="129"/>
    </location>
</feature>
<dbReference type="Gene3D" id="1.10.510.10">
    <property type="entry name" value="Transferase(Phosphotransferase) domain 1"/>
    <property type="match status" value="1"/>
</dbReference>
<dbReference type="Pfam" id="PF00069">
    <property type="entry name" value="Pkinase"/>
    <property type="match status" value="1"/>
</dbReference>
<proteinExistence type="predicted"/>
<evidence type="ECO:0000256" key="1">
    <source>
        <dbReference type="ARBA" id="ARBA00022527"/>
    </source>
</evidence>
<keyword evidence="5" id="KW-0067">ATP-binding</keyword>
<dbReference type="PANTHER" id="PTHR46716">
    <property type="entry name" value="MITOGEN-ACTIVATED PROTEIN KINASE KINASE KINASE 7"/>
    <property type="match status" value="1"/>
</dbReference>
<dbReference type="GO" id="GO:0009967">
    <property type="term" value="P:positive regulation of signal transduction"/>
    <property type="evidence" value="ECO:0007669"/>
    <property type="project" value="UniProtKB-ARBA"/>
</dbReference>
<dbReference type="PROSITE" id="PS00108">
    <property type="entry name" value="PROTEIN_KINASE_ST"/>
    <property type="match status" value="1"/>
</dbReference>
<evidence type="ECO:0000256" key="4">
    <source>
        <dbReference type="ARBA" id="ARBA00022777"/>
    </source>
</evidence>
<keyword evidence="2" id="KW-0808">Transferase</keyword>
<dbReference type="GO" id="GO:0005524">
    <property type="term" value="F:ATP binding"/>
    <property type="evidence" value="ECO:0007669"/>
    <property type="project" value="UniProtKB-KW"/>
</dbReference>
<comment type="caution">
    <text evidence="7">The sequence shown here is derived from an EMBL/GenBank/DDBJ whole genome shotgun (WGS) entry which is preliminary data.</text>
</comment>
<dbReference type="InterPro" id="IPR011009">
    <property type="entry name" value="Kinase-like_dom_sf"/>
</dbReference>
<evidence type="ECO:0000256" key="5">
    <source>
        <dbReference type="ARBA" id="ARBA00022840"/>
    </source>
</evidence>
<evidence type="ECO:0000256" key="2">
    <source>
        <dbReference type="ARBA" id="ARBA00022679"/>
    </source>
</evidence>
<reference evidence="8" key="1">
    <citation type="submission" date="2014-03" db="EMBL/GenBank/DDBJ databases">
        <title>The Genome Sequence of Puccinia striiformis f. sp. tritici PST-78.</title>
        <authorList>
            <consortium name="The Broad Institute Genome Sequencing Platform"/>
            <person name="Cuomo C."/>
            <person name="Hulbert S."/>
            <person name="Chen X."/>
            <person name="Walker B."/>
            <person name="Young S.K."/>
            <person name="Zeng Q."/>
            <person name="Gargeya S."/>
            <person name="Fitzgerald M."/>
            <person name="Haas B."/>
            <person name="Abouelleil A."/>
            <person name="Alvarado L."/>
            <person name="Arachchi H.M."/>
            <person name="Berlin A.M."/>
            <person name="Chapman S.B."/>
            <person name="Goldberg J."/>
            <person name="Griggs A."/>
            <person name="Gujja S."/>
            <person name="Hansen M."/>
            <person name="Howarth C."/>
            <person name="Imamovic A."/>
            <person name="Larimer J."/>
            <person name="McCowan C."/>
            <person name="Montmayeur A."/>
            <person name="Murphy C."/>
            <person name="Neiman D."/>
            <person name="Pearson M."/>
            <person name="Priest M."/>
            <person name="Roberts A."/>
            <person name="Saif S."/>
            <person name="Shea T."/>
            <person name="Sisk P."/>
            <person name="Sykes S."/>
            <person name="Wortman J."/>
            <person name="Nusbaum C."/>
            <person name="Birren B."/>
        </authorList>
    </citation>
    <scope>NUCLEOTIDE SEQUENCE [LARGE SCALE GENOMIC DNA]</scope>
    <source>
        <strain evidence="8">race PST-78</strain>
    </source>
</reference>
<keyword evidence="8" id="KW-1185">Reference proteome</keyword>
<dbReference type="InterPro" id="IPR000719">
    <property type="entry name" value="Prot_kinase_dom"/>
</dbReference>
<dbReference type="Proteomes" id="UP000054564">
    <property type="component" value="Unassembled WGS sequence"/>
</dbReference>
<name>A0A0L0ULA4_9BASI</name>
<dbReference type="SMART" id="SM00220">
    <property type="entry name" value="S_TKc"/>
    <property type="match status" value="1"/>
</dbReference>
<dbReference type="GO" id="GO:0007254">
    <property type="term" value="P:JNK cascade"/>
    <property type="evidence" value="ECO:0007669"/>
    <property type="project" value="TreeGrafter"/>
</dbReference>
<protein>
    <recommendedName>
        <fullName evidence="6">Protein kinase domain-containing protein</fullName>
    </recommendedName>
</protein>
<dbReference type="GO" id="GO:0019899">
    <property type="term" value="F:enzyme binding"/>
    <property type="evidence" value="ECO:0007669"/>
    <property type="project" value="UniProtKB-ARBA"/>
</dbReference>
<dbReference type="GO" id="GO:0004709">
    <property type="term" value="F:MAP kinase kinase kinase activity"/>
    <property type="evidence" value="ECO:0007669"/>
    <property type="project" value="TreeGrafter"/>
</dbReference>
<evidence type="ECO:0000259" key="6">
    <source>
        <dbReference type="PROSITE" id="PS50011"/>
    </source>
</evidence>
<dbReference type="SUPFAM" id="SSF56112">
    <property type="entry name" value="Protein kinase-like (PK-like)"/>
    <property type="match status" value="1"/>
</dbReference>
<dbReference type="GO" id="GO:0006955">
    <property type="term" value="P:immune response"/>
    <property type="evidence" value="ECO:0007669"/>
    <property type="project" value="TreeGrafter"/>
</dbReference>
<evidence type="ECO:0000313" key="8">
    <source>
        <dbReference type="Proteomes" id="UP000054564"/>
    </source>
</evidence>
<accession>A0A0L0ULA4</accession>
<keyword evidence="3" id="KW-0547">Nucleotide-binding</keyword>
<dbReference type="PROSITE" id="PS50011">
    <property type="entry name" value="PROTEIN_KINASE_DOM"/>
    <property type="match status" value="1"/>
</dbReference>
<organism evidence="7 8">
    <name type="scientific">Puccinia striiformis f. sp. tritici PST-78</name>
    <dbReference type="NCBI Taxonomy" id="1165861"/>
    <lineage>
        <taxon>Eukaryota</taxon>
        <taxon>Fungi</taxon>
        <taxon>Dikarya</taxon>
        <taxon>Basidiomycota</taxon>
        <taxon>Pucciniomycotina</taxon>
        <taxon>Pucciniomycetes</taxon>
        <taxon>Pucciniales</taxon>
        <taxon>Pucciniaceae</taxon>
        <taxon>Puccinia</taxon>
    </lineage>
</organism>
<dbReference type="STRING" id="1165861.A0A0L0ULA4"/>
<sequence length="129" mass="14650">MGHALSWTKQCAEALEYLHKMTPKPLLHRDLKPENILLADKARKVKLCDFGTVAELKTIMTKKQGPITYMAPEVMQGGKYSMKCDVYSLGITFWEILSREKPFDEIIGSNAKMLKIIGGERPLIRNRGK</sequence>
<evidence type="ECO:0000313" key="7">
    <source>
        <dbReference type="EMBL" id="KNE87766.1"/>
    </source>
</evidence>
<dbReference type="PANTHER" id="PTHR46716:SF1">
    <property type="entry name" value="MITOGEN-ACTIVATED PROTEIN KINASE KINASE KINASE 7"/>
    <property type="match status" value="1"/>
</dbReference>
<gene>
    <name evidence="7" type="ORF">PSTG_18843</name>
</gene>